<comment type="caution">
    <text evidence="2">The sequence shown here is derived from an EMBL/GenBank/DDBJ whole genome shotgun (WGS) entry which is preliminary data.</text>
</comment>
<evidence type="ECO:0000313" key="2">
    <source>
        <dbReference type="EMBL" id="OLA36470.1"/>
    </source>
</evidence>
<feature type="domain" description="PPM-type phosphatase" evidence="1">
    <location>
        <begin position="1"/>
        <end position="238"/>
    </location>
</feature>
<dbReference type="SMART" id="SM00331">
    <property type="entry name" value="PP2C_SIG"/>
    <property type="match status" value="1"/>
</dbReference>
<dbReference type="Pfam" id="PF13672">
    <property type="entry name" value="PP2C_2"/>
    <property type="match status" value="1"/>
</dbReference>
<dbReference type="GO" id="GO:0004722">
    <property type="term" value="F:protein serine/threonine phosphatase activity"/>
    <property type="evidence" value="ECO:0007669"/>
    <property type="project" value="InterPro"/>
</dbReference>
<dbReference type="InterPro" id="IPR036457">
    <property type="entry name" value="PPM-type-like_dom_sf"/>
</dbReference>
<organism evidence="2 3">
    <name type="scientific">Phascolarctobacterium succinatutens</name>
    <dbReference type="NCBI Taxonomy" id="626940"/>
    <lineage>
        <taxon>Bacteria</taxon>
        <taxon>Bacillati</taxon>
        <taxon>Bacillota</taxon>
        <taxon>Negativicutes</taxon>
        <taxon>Acidaminococcales</taxon>
        <taxon>Acidaminococcaceae</taxon>
        <taxon>Phascolarctobacterium</taxon>
    </lineage>
</organism>
<dbReference type="RefSeq" id="WP_210684571.1">
    <property type="nucleotide sequence ID" value="NZ_CATXFH010000006.1"/>
</dbReference>
<proteinExistence type="predicted"/>
<dbReference type="SMART" id="SM00332">
    <property type="entry name" value="PP2Cc"/>
    <property type="match status" value="1"/>
</dbReference>
<dbReference type="EMBL" id="MNTG01000045">
    <property type="protein sequence ID" value="OLA36470.1"/>
    <property type="molecule type" value="Genomic_DNA"/>
</dbReference>
<dbReference type="InterPro" id="IPR001932">
    <property type="entry name" value="PPM-type_phosphatase-like_dom"/>
</dbReference>
<dbReference type="PANTHER" id="PTHR47992">
    <property type="entry name" value="PROTEIN PHOSPHATASE"/>
    <property type="match status" value="1"/>
</dbReference>
<dbReference type="Gene3D" id="3.60.40.10">
    <property type="entry name" value="PPM-type phosphatase domain"/>
    <property type="match status" value="1"/>
</dbReference>
<evidence type="ECO:0000313" key="3">
    <source>
        <dbReference type="Proteomes" id="UP000186777"/>
    </source>
</evidence>
<dbReference type="AlphaFoldDB" id="A0A1Q6R2E5"/>
<accession>A0A1Q6R2E5</accession>
<dbReference type="InterPro" id="IPR015655">
    <property type="entry name" value="PP2C"/>
</dbReference>
<dbReference type="STRING" id="626940.BHW43_10025"/>
<reference evidence="2 3" key="1">
    <citation type="journal article" date="2016" name="Nat. Biotechnol.">
        <title>Measurement of bacterial replication rates in microbial communities.</title>
        <authorList>
            <person name="Brown C.T."/>
            <person name="Olm M.R."/>
            <person name="Thomas B.C."/>
            <person name="Banfield J.F."/>
        </authorList>
    </citation>
    <scope>NUCLEOTIDE SEQUENCE [LARGE SCALE GENOMIC DNA]</scope>
    <source>
        <strain evidence="2">46_33</strain>
    </source>
</reference>
<sequence>MQVISRTHVGLVRENNEDALLVREPSLFAVADGMGGYAAGEIASRSTIKAFEAATHSLRHEQEEQNIRKVMLEAFDKANTHVYKMAVSNESYSGMGTTMTALYLPGDGHGYCCHVGDSRLYLFRNDKLEQLTHDHTLVADLKEQGKITDEEAFVHPQRNILLQALGVEETVNADFFSFRLQEGDRLLLCSDGLSDMLRAAEISRIIGCADPEQAADKLLEQSLDNGGRDNVSLILIDLTTQGEESCNG</sequence>
<dbReference type="PROSITE" id="PS51746">
    <property type="entry name" value="PPM_2"/>
    <property type="match status" value="1"/>
</dbReference>
<dbReference type="CDD" id="cd00143">
    <property type="entry name" value="PP2Cc"/>
    <property type="match status" value="1"/>
</dbReference>
<dbReference type="Proteomes" id="UP000186777">
    <property type="component" value="Unassembled WGS sequence"/>
</dbReference>
<evidence type="ECO:0000259" key="1">
    <source>
        <dbReference type="PROSITE" id="PS51746"/>
    </source>
</evidence>
<dbReference type="SUPFAM" id="SSF81606">
    <property type="entry name" value="PP2C-like"/>
    <property type="match status" value="1"/>
</dbReference>
<dbReference type="NCBIfam" id="NF033484">
    <property type="entry name" value="Stp1_PP2C_phos"/>
    <property type="match status" value="1"/>
</dbReference>
<gene>
    <name evidence="2" type="ORF">BHW43_10025</name>
</gene>
<protein>
    <recommendedName>
        <fullName evidence="1">PPM-type phosphatase domain-containing protein</fullName>
    </recommendedName>
</protein>
<name>A0A1Q6R2E5_9FIRM</name>